<feature type="domain" description="Histidine kinase" evidence="14">
    <location>
        <begin position="852"/>
        <end position="1069"/>
    </location>
</feature>
<dbReference type="Pfam" id="PF12833">
    <property type="entry name" value="HTH_18"/>
    <property type="match status" value="1"/>
</dbReference>
<dbReference type="PRINTS" id="PR00344">
    <property type="entry name" value="BCTRLSENSOR"/>
</dbReference>
<dbReference type="Pfam" id="PF00072">
    <property type="entry name" value="Response_reg"/>
    <property type="match status" value="1"/>
</dbReference>
<dbReference type="PROSITE" id="PS01124">
    <property type="entry name" value="HTH_ARAC_FAMILY_2"/>
    <property type="match status" value="1"/>
</dbReference>
<dbReference type="OrthoDB" id="9809670at2"/>
<dbReference type="InterPro" id="IPR036890">
    <property type="entry name" value="HATPase_C_sf"/>
</dbReference>
<keyword evidence="17" id="KW-1185">Reference proteome</keyword>
<evidence type="ECO:0000256" key="2">
    <source>
        <dbReference type="ARBA" id="ARBA00012438"/>
    </source>
</evidence>
<dbReference type="GO" id="GO:0043565">
    <property type="term" value="F:sequence-specific DNA binding"/>
    <property type="evidence" value="ECO:0007669"/>
    <property type="project" value="InterPro"/>
</dbReference>
<sequence>MIRVFTLSLICIFTLGSILTVKADEKDLNFMNLSTKNGLSSNIVNSIHKDRYGFIWFATDDGLNKYDGKNFTIYRKNASNIVSNEVLDLYEDKSGNLWVSTSGGLTLYNRNLDSFISYLKGKNFPVLSTCSDNTGAIWVGGYQGLEVLNPHTGEFTSPGLGRNIDQTIATKSVNKLFKDRSGNIWIGTNTGVYRYGPNKGAVSHFKKLPNNSNSLINDAVSAICEDNQGNIWLGTNNGLSRLNVKDMTFHNYVSNPGDIQSLSSNMIYSLAVEPCGNIWIGTEEGLNIYNVRSDKITRVNKGGRNNYGLVGKAIKSIMIDKQGIYWLATFRGGVNKYDKNLAFFNLVQSNVYDPLGLSAPVVTSFVQKSDKMVYVGTDGGGLNLFDMEEGTFHKIQVSDQIKSDGLSILSMEKVKDEVWIGTFLHGLFVYNINTGKSRQIKKGNGKENISGSDIFCIKKDSRGNIWIGTNGQGLNRYDSEKNVFLKYGAEPKEIQLNGFIRAIEEDRNGNIWVGSCGSGVAVYNPVNGYSKTFNRINSNLPNDNIYTILCTKDGSIWLGLANSGLVKYDVKTDKFVVYSEHEGLANDVIYKILEDDNGKLWLSTNKGISSFDPKVRAFKNYSSNNGVQKSPFVYGSGLKLWDGRIFFGGTDGFNYFNPSKLFQNKNIPNVILTDLKVANQSVVPGQAGQLQEHISIAKEVNLDYKQNFSLSFAALNYTSPQENRYFYKLEGFDKEWNNVGMENTAVYTNVTPGEYIFKVKAKSDAGEWSTPLTSIVIKIHPPIWLSIYAYVGYFLIVVIGLWYMRYRGIKKLEAKFAIEQERIKVQQLLAEERREADRIHKFDQLKIKFLTNISHEFRTPISLIVGPIEQLLQQENNKEKWAQLNMVRRNSKRLLNLVNQLLDFRNIKQEEQKLNLEEGDFIAFAKDVAESFKDLAERKAINFEFRSNIKFYFTSFDHDKLERIFFNILSNAFKFTLKSGTISFQIDLFEKTGVVVKIIDTGIGIQENAKAKIFDRFFQSDNNDAILNQGSGIGLSIVKEFVKMHNGNIEVESVSGEGTTFSIFLPLQKIEDRLILEDDAVIFNESFNNDVEDELVGLPTLDKSELPLVLLVEDNEDFRSYLKDNLTKSYRVIEACDGKEGWQKALSSHPDIVITDVSMPYLSGMDLCKKIRADKRTKHIPVLLLTALTGEEDELSGLETGANDYMSKPFNFDILNIKIRNLLTLNNNLKTTYGNRVNLTLGEVAIESDNEKLLSKIVQYIEDNLTNSQLSVEDLSKYLAMSRGSLYTKVLNLTGQTPVEYIRRLKLERAALLLEKSDMNVSQICYSVGFATPNYFARAFKVKYNMLPSEYMMLKRQDRNDNV</sequence>
<keyword evidence="4" id="KW-0808">Transferase</keyword>
<gene>
    <name evidence="16" type="ordered locus">Pedsa_2567</name>
</gene>
<dbReference type="SUPFAM" id="SSF46689">
    <property type="entry name" value="Homeodomain-like"/>
    <property type="match status" value="1"/>
</dbReference>
<dbReference type="SUPFAM" id="SSF101898">
    <property type="entry name" value="NHL repeat"/>
    <property type="match status" value="1"/>
</dbReference>
<dbReference type="EC" id="2.7.13.3" evidence="2"/>
<feature type="domain" description="HTH araC/xylS-type" evidence="13">
    <location>
        <begin position="1255"/>
        <end position="1354"/>
    </location>
</feature>
<keyword evidence="5" id="KW-0547">Nucleotide-binding</keyword>
<reference evidence="17" key="2">
    <citation type="submission" date="2011-02" db="EMBL/GenBank/DDBJ databases">
        <title>The complete genome of Pedobacter saltans DSM 12145.</title>
        <authorList>
            <consortium name="US DOE Joint Genome Institute (JGI-PGF)"/>
            <person name="Lucas S."/>
            <person name="Copeland A."/>
            <person name="Lapidus A."/>
            <person name="Bruce D."/>
            <person name="Goodwin L."/>
            <person name="Pitluck S."/>
            <person name="Kyrpides N."/>
            <person name="Mavromatis K."/>
            <person name="Pagani I."/>
            <person name="Ivanova N."/>
            <person name="Ovchinnikova G."/>
            <person name="Lu M."/>
            <person name="Detter J.C."/>
            <person name="Han C."/>
            <person name="Land M."/>
            <person name="Hauser L."/>
            <person name="Markowitz V."/>
            <person name="Cheng J.-F."/>
            <person name="Hugenholtz P."/>
            <person name="Woyke T."/>
            <person name="Wu D."/>
            <person name="Tindall B."/>
            <person name="Pomrenke H.G."/>
            <person name="Brambilla E."/>
            <person name="Klenk H.-P."/>
            <person name="Eisen J.A."/>
        </authorList>
    </citation>
    <scope>NUCLEOTIDE SEQUENCE [LARGE SCALE GENOMIC DNA]</scope>
    <source>
        <strain evidence="17">ATCC 51119 / DSM 12145 / JCM 21818 / LMG 10337 / NBRC 100064 / NCIMB 13643</strain>
    </source>
</reference>
<feature type="domain" description="Response regulatory" evidence="15">
    <location>
        <begin position="1108"/>
        <end position="1223"/>
    </location>
</feature>
<dbReference type="Gene3D" id="3.30.565.10">
    <property type="entry name" value="Histidine kinase-like ATPase, C-terminal domain"/>
    <property type="match status" value="1"/>
</dbReference>
<dbReference type="PROSITE" id="PS50109">
    <property type="entry name" value="HIS_KIN"/>
    <property type="match status" value="1"/>
</dbReference>
<keyword evidence="7" id="KW-0067">ATP-binding</keyword>
<evidence type="ECO:0000256" key="1">
    <source>
        <dbReference type="ARBA" id="ARBA00000085"/>
    </source>
</evidence>
<dbReference type="STRING" id="762903.Pedsa_2567"/>
<evidence type="ECO:0000259" key="15">
    <source>
        <dbReference type="PROSITE" id="PS50110"/>
    </source>
</evidence>
<evidence type="ECO:0000256" key="4">
    <source>
        <dbReference type="ARBA" id="ARBA00022679"/>
    </source>
</evidence>
<dbReference type="Pfam" id="PF00512">
    <property type="entry name" value="HisKA"/>
    <property type="match status" value="1"/>
</dbReference>
<dbReference type="SMART" id="SM00387">
    <property type="entry name" value="HATPase_c"/>
    <property type="match status" value="1"/>
</dbReference>
<dbReference type="HOGENOM" id="CLU_000445_28_1_10"/>
<evidence type="ECO:0000256" key="8">
    <source>
        <dbReference type="ARBA" id="ARBA00023012"/>
    </source>
</evidence>
<evidence type="ECO:0000256" key="9">
    <source>
        <dbReference type="ARBA" id="ARBA00023015"/>
    </source>
</evidence>
<dbReference type="Gene3D" id="1.10.287.130">
    <property type="match status" value="1"/>
</dbReference>
<evidence type="ECO:0000256" key="10">
    <source>
        <dbReference type="ARBA" id="ARBA00023163"/>
    </source>
</evidence>
<evidence type="ECO:0000256" key="7">
    <source>
        <dbReference type="ARBA" id="ARBA00022840"/>
    </source>
</evidence>
<dbReference type="InterPro" id="IPR013783">
    <property type="entry name" value="Ig-like_fold"/>
</dbReference>
<dbReference type="InterPro" id="IPR011006">
    <property type="entry name" value="CheY-like_superfamily"/>
</dbReference>
<dbReference type="SUPFAM" id="SSF52172">
    <property type="entry name" value="CheY-like"/>
    <property type="match status" value="1"/>
</dbReference>
<dbReference type="GO" id="GO:0003700">
    <property type="term" value="F:DNA-binding transcription factor activity"/>
    <property type="evidence" value="ECO:0007669"/>
    <property type="project" value="InterPro"/>
</dbReference>
<dbReference type="FunFam" id="3.30.565.10:FF:000037">
    <property type="entry name" value="Hybrid sensor histidine kinase/response regulator"/>
    <property type="match status" value="1"/>
</dbReference>
<keyword evidence="9" id="KW-0805">Transcription regulation</keyword>
<evidence type="ECO:0000256" key="3">
    <source>
        <dbReference type="ARBA" id="ARBA00022553"/>
    </source>
</evidence>
<dbReference type="Pfam" id="PF02518">
    <property type="entry name" value="HATPase_c"/>
    <property type="match status" value="1"/>
</dbReference>
<dbReference type="GO" id="GO:0005524">
    <property type="term" value="F:ATP binding"/>
    <property type="evidence" value="ECO:0007669"/>
    <property type="project" value="UniProtKB-KW"/>
</dbReference>
<organism evidence="16 17">
    <name type="scientific">Pseudopedobacter saltans (strain ATCC 51119 / DSM 12145 / JCM 21818 / CCUG 39354 / LMG 10337 / NBRC 100064 / NCIMB 13643)</name>
    <name type="common">Pedobacter saltans</name>
    <dbReference type="NCBI Taxonomy" id="762903"/>
    <lineage>
        <taxon>Bacteria</taxon>
        <taxon>Pseudomonadati</taxon>
        <taxon>Bacteroidota</taxon>
        <taxon>Sphingobacteriia</taxon>
        <taxon>Sphingobacteriales</taxon>
        <taxon>Sphingobacteriaceae</taxon>
        <taxon>Pseudopedobacter</taxon>
    </lineage>
</organism>
<dbReference type="PROSITE" id="PS50110">
    <property type="entry name" value="RESPONSE_REGULATORY"/>
    <property type="match status" value="1"/>
</dbReference>
<dbReference type="CDD" id="cd00082">
    <property type="entry name" value="HisKA"/>
    <property type="match status" value="1"/>
</dbReference>
<dbReference type="InterPro" id="IPR001789">
    <property type="entry name" value="Sig_transdc_resp-reg_receiver"/>
</dbReference>
<dbReference type="eggNOG" id="COG2205">
    <property type="taxonomic scope" value="Bacteria"/>
</dbReference>
<evidence type="ECO:0000313" key="16">
    <source>
        <dbReference type="EMBL" id="ADY53111.1"/>
    </source>
</evidence>
<evidence type="ECO:0000256" key="6">
    <source>
        <dbReference type="ARBA" id="ARBA00022777"/>
    </source>
</evidence>
<evidence type="ECO:0000256" key="12">
    <source>
        <dbReference type="SAM" id="Phobius"/>
    </source>
</evidence>
<dbReference type="PANTHER" id="PTHR43547:SF2">
    <property type="entry name" value="HYBRID SIGNAL TRANSDUCTION HISTIDINE KINASE C"/>
    <property type="match status" value="1"/>
</dbReference>
<dbReference type="InterPro" id="IPR004358">
    <property type="entry name" value="Sig_transdc_His_kin-like_C"/>
</dbReference>
<dbReference type="Gene3D" id="3.40.50.2300">
    <property type="match status" value="1"/>
</dbReference>
<reference evidence="16 17" key="1">
    <citation type="journal article" date="2011" name="Stand. Genomic Sci.">
        <title>Complete genome sequence of the gliding, heparinolytic Pedobacter saltans type strain (113).</title>
        <authorList>
            <person name="Liolios K."/>
            <person name="Sikorski J."/>
            <person name="Lu M."/>
            <person name="Nolan M."/>
            <person name="Lapidus A."/>
            <person name="Lucas S."/>
            <person name="Hammon N."/>
            <person name="Deshpande S."/>
            <person name="Cheng J.F."/>
            <person name="Tapia R."/>
            <person name="Han C."/>
            <person name="Goodwin L."/>
            <person name="Pitluck S."/>
            <person name="Huntemann M."/>
            <person name="Ivanova N."/>
            <person name="Pagani I."/>
            <person name="Mavromatis K."/>
            <person name="Ovchinikova G."/>
            <person name="Pati A."/>
            <person name="Chen A."/>
            <person name="Palaniappan K."/>
            <person name="Land M."/>
            <person name="Hauser L."/>
            <person name="Brambilla E.M."/>
            <person name="Kotsyurbenko O."/>
            <person name="Rohde M."/>
            <person name="Tindall B.J."/>
            <person name="Abt B."/>
            <person name="Goker M."/>
            <person name="Detter J.C."/>
            <person name="Woyke T."/>
            <person name="Bristow J."/>
            <person name="Eisen J.A."/>
            <person name="Markowitz V."/>
            <person name="Hugenholtz P."/>
            <person name="Klenk H.P."/>
            <person name="Kyrpides N.C."/>
        </authorList>
    </citation>
    <scope>NUCLEOTIDE SEQUENCE [LARGE SCALE GENOMIC DNA]</scope>
    <source>
        <strain evidence="17">ATCC 51119 / DSM 12145 / JCM 21818 / LMG 10337 / NBRC 100064 / NCIMB 13643</strain>
    </source>
</reference>
<dbReference type="Gene3D" id="2.130.10.10">
    <property type="entry name" value="YVTN repeat-like/Quinoprotein amine dehydrogenase"/>
    <property type="match status" value="2"/>
</dbReference>
<dbReference type="InterPro" id="IPR009057">
    <property type="entry name" value="Homeodomain-like_sf"/>
</dbReference>
<protein>
    <recommendedName>
        <fullName evidence="2">histidine kinase</fullName>
        <ecNumber evidence="2">2.7.13.3</ecNumber>
    </recommendedName>
</protein>
<dbReference type="SUPFAM" id="SSF47384">
    <property type="entry name" value="Homodimeric domain of signal transducing histidine kinase"/>
    <property type="match status" value="1"/>
</dbReference>
<name>F0S5E7_PSESL</name>
<dbReference type="InterPro" id="IPR015943">
    <property type="entry name" value="WD40/YVTN_repeat-like_dom_sf"/>
</dbReference>
<dbReference type="eggNOG" id="COG3292">
    <property type="taxonomic scope" value="Bacteria"/>
</dbReference>
<dbReference type="eggNOG" id="COG0745">
    <property type="taxonomic scope" value="Bacteria"/>
</dbReference>
<dbReference type="SMART" id="SM00342">
    <property type="entry name" value="HTH_ARAC"/>
    <property type="match status" value="1"/>
</dbReference>
<comment type="catalytic activity">
    <reaction evidence="1">
        <text>ATP + protein L-histidine = ADP + protein N-phospho-L-histidine.</text>
        <dbReference type="EC" id="2.7.13.3"/>
    </reaction>
</comment>
<dbReference type="Gene3D" id="2.60.40.10">
    <property type="entry name" value="Immunoglobulins"/>
    <property type="match status" value="1"/>
</dbReference>
<dbReference type="Pfam" id="PF07494">
    <property type="entry name" value="Reg_prop"/>
    <property type="match status" value="9"/>
</dbReference>
<dbReference type="InterPro" id="IPR011110">
    <property type="entry name" value="Reg_prop"/>
</dbReference>
<evidence type="ECO:0000256" key="11">
    <source>
        <dbReference type="PROSITE-ProRule" id="PRU00169"/>
    </source>
</evidence>
<evidence type="ECO:0000313" key="17">
    <source>
        <dbReference type="Proteomes" id="UP000000310"/>
    </source>
</evidence>
<dbReference type="Proteomes" id="UP000000310">
    <property type="component" value="Chromosome"/>
</dbReference>
<dbReference type="InterPro" id="IPR003594">
    <property type="entry name" value="HATPase_dom"/>
</dbReference>
<evidence type="ECO:0000259" key="13">
    <source>
        <dbReference type="PROSITE" id="PS01124"/>
    </source>
</evidence>
<evidence type="ECO:0000259" key="14">
    <source>
        <dbReference type="PROSITE" id="PS50109"/>
    </source>
</evidence>
<dbReference type="FunFam" id="2.60.40.10:FF:000791">
    <property type="entry name" value="Two-component system sensor histidine kinase/response regulator"/>
    <property type="match status" value="1"/>
</dbReference>
<dbReference type="SMART" id="SM00388">
    <property type="entry name" value="HisKA"/>
    <property type="match status" value="1"/>
</dbReference>
<dbReference type="GO" id="GO:0000155">
    <property type="term" value="F:phosphorelay sensor kinase activity"/>
    <property type="evidence" value="ECO:0007669"/>
    <property type="project" value="InterPro"/>
</dbReference>
<dbReference type="SUPFAM" id="SSF55874">
    <property type="entry name" value="ATPase domain of HSP90 chaperone/DNA topoisomerase II/histidine kinase"/>
    <property type="match status" value="1"/>
</dbReference>
<evidence type="ECO:0000256" key="5">
    <source>
        <dbReference type="ARBA" id="ARBA00022741"/>
    </source>
</evidence>
<dbReference type="Gene3D" id="1.10.10.60">
    <property type="entry name" value="Homeodomain-like"/>
    <property type="match status" value="2"/>
</dbReference>
<dbReference type="CDD" id="cd17574">
    <property type="entry name" value="REC_OmpR"/>
    <property type="match status" value="1"/>
</dbReference>
<feature type="modified residue" description="4-aspartylphosphate" evidence="11">
    <location>
        <position position="1156"/>
    </location>
</feature>
<dbReference type="PANTHER" id="PTHR43547">
    <property type="entry name" value="TWO-COMPONENT HISTIDINE KINASE"/>
    <property type="match status" value="1"/>
</dbReference>
<feature type="transmembrane region" description="Helical" evidence="12">
    <location>
        <begin position="783"/>
        <end position="803"/>
    </location>
</feature>
<dbReference type="EMBL" id="CP002545">
    <property type="protein sequence ID" value="ADY53111.1"/>
    <property type="molecule type" value="Genomic_DNA"/>
</dbReference>
<proteinExistence type="predicted"/>
<dbReference type="FunFam" id="1.10.287.130:FF:000045">
    <property type="entry name" value="Two-component system sensor histidine kinase/response regulator"/>
    <property type="match status" value="1"/>
</dbReference>
<dbReference type="InterPro" id="IPR003661">
    <property type="entry name" value="HisK_dim/P_dom"/>
</dbReference>
<dbReference type="SMART" id="SM00448">
    <property type="entry name" value="REC"/>
    <property type="match status" value="1"/>
</dbReference>
<dbReference type="RefSeq" id="WP_013633596.1">
    <property type="nucleotide sequence ID" value="NC_015177.1"/>
</dbReference>
<dbReference type="InterPro" id="IPR018060">
    <property type="entry name" value="HTH_AraC"/>
</dbReference>
<keyword evidence="12" id="KW-0812">Transmembrane</keyword>
<keyword evidence="8" id="KW-0902">Two-component regulatory system</keyword>
<dbReference type="InterPro" id="IPR011123">
    <property type="entry name" value="Y_Y_Y"/>
</dbReference>
<dbReference type="Pfam" id="PF07495">
    <property type="entry name" value="Y_Y_Y"/>
    <property type="match status" value="1"/>
</dbReference>
<keyword evidence="10" id="KW-0804">Transcription</keyword>
<keyword evidence="3 11" id="KW-0597">Phosphoprotein</keyword>
<keyword evidence="12" id="KW-0472">Membrane</keyword>
<dbReference type="KEGG" id="psn:Pedsa_2567"/>
<accession>F0S5E7</accession>
<keyword evidence="6 16" id="KW-0418">Kinase</keyword>
<dbReference type="SUPFAM" id="SSF63829">
    <property type="entry name" value="Calcium-dependent phosphotriesterase"/>
    <property type="match status" value="2"/>
</dbReference>
<keyword evidence="12" id="KW-1133">Transmembrane helix</keyword>
<dbReference type="InterPro" id="IPR005467">
    <property type="entry name" value="His_kinase_dom"/>
</dbReference>
<dbReference type="InterPro" id="IPR036097">
    <property type="entry name" value="HisK_dim/P_sf"/>
</dbReference>